<gene>
    <name evidence="1" type="ORF">BC05F1_03721</name>
</gene>
<evidence type="ECO:0000313" key="2">
    <source>
        <dbReference type="Proteomes" id="UP000196052"/>
    </source>
</evidence>
<evidence type="ECO:0000313" key="1">
    <source>
        <dbReference type="EMBL" id="SCC45055.1"/>
    </source>
</evidence>
<dbReference type="AlphaFoldDB" id="A0A1C4EN76"/>
<dbReference type="Proteomes" id="UP000196052">
    <property type="component" value="Unassembled WGS sequence"/>
</dbReference>
<reference evidence="2" key="1">
    <citation type="submission" date="2016-08" db="EMBL/GenBank/DDBJ databases">
        <authorList>
            <person name="Loux V."/>
            <person name="Rue O."/>
        </authorList>
    </citation>
    <scope>NUCLEOTIDE SEQUENCE [LARGE SCALE GENOMIC DNA]</scope>
    <source>
        <strain evidence="2">INRA Bc05-F1</strain>
    </source>
</reference>
<sequence length="31" mass="3659">MKKYKSYKGKVGRIAPNILERNFYTDAPNQK</sequence>
<proteinExistence type="predicted"/>
<dbReference type="EMBL" id="FMBE01000013">
    <property type="protein sequence ID" value="SCC45055.1"/>
    <property type="molecule type" value="Genomic_DNA"/>
</dbReference>
<name>A0A1C4EN76_9BACI</name>
<organism evidence="1 2">
    <name type="scientific">Bacillus wiedmannii</name>
    <dbReference type="NCBI Taxonomy" id="1890302"/>
    <lineage>
        <taxon>Bacteria</taxon>
        <taxon>Bacillati</taxon>
        <taxon>Bacillota</taxon>
        <taxon>Bacilli</taxon>
        <taxon>Bacillales</taxon>
        <taxon>Bacillaceae</taxon>
        <taxon>Bacillus</taxon>
        <taxon>Bacillus cereus group</taxon>
    </lineage>
</organism>
<protein>
    <submittedName>
        <fullName evidence="1">Uncharacterized protein</fullName>
    </submittedName>
</protein>
<accession>A0A1C4EN76</accession>